<gene>
    <name evidence="2" type="ORF">GALMADRAFT_253343</name>
</gene>
<proteinExistence type="predicted"/>
<dbReference type="EMBL" id="KL142390">
    <property type="protein sequence ID" value="KDR72088.1"/>
    <property type="molecule type" value="Genomic_DNA"/>
</dbReference>
<organism evidence="2 3">
    <name type="scientific">Galerina marginata (strain CBS 339.88)</name>
    <dbReference type="NCBI Taxonomy" id="685588"/>
    <lineage>
        <taxon>Eukaryota</taxon>
        <taxon>Fungi</taxon>
        <taxon>Dikarya</taxon>
        <taxon>Basidiomycota</taxon>
        <taxon>Agaricomycotina</taxon>
        <taxon>Agaricomycetes</taxon>
        <taxon>Agaricomycetidae</taxon>
        <taxon>Agaricales</taxon>
        <taxon>Agaricineae</taxon>
        <taxon>Strophariaceae</taxon>
        <taxon>Galerina</taxon>
    </lineage>
</organism>
<keyword evidence="1" id="KW-0812">Transmembrane</keyword>
<evidence type="ECO:0000256" key="1">
    <source>
        <dbReference type="SAM" id="Phobius"/>
    </source>
</evidence>
<dbReference type="AlphaFoldDB" id="A0A067SZ97"/>
<dbReference type="HOGENOM" id="CLU_143628_0_0_1"/>
<dbReference type="Proteomes" id="UP000027222">
    <property type="component" value="Unassembled WGS sequence"/>
</dbReference>
<feature type="transmembrane region" description="Helical" evidence="1">
    <location>
        <begin position="54"/>
        <end position="76"/>
    </location>
</feature>
<reference evidence="3" key="1">
    <citation type="journal article" date="2014" name="Proc. Natl. Acad. Sci. U.S.A.">
        <title>Extensive sampling of basidiomycete genomes demonstrates inadequacy of the white-rot/brown-rot paradigm for wood decay fungi.</title>
        <authorList>
            <person name="Riley R."/>
            <person name="Salamov A.A."/>
            <person name="Brown D.W."/>
            <person name="Nagy L.G."/>
            <person name="Floudas D."/>
            <person name="Held B.W."/>
            <person name="Levasseur A."/>
            <person name="Lombard V."/>
            <person name="Morin E."/>
            <person name="Otillar R."/>
            <person name="Lindquist E.A."/>
            <person name="Sun H."/>
            <person name="LaButti K.M."/>
            <person name="Schmutz J."/>
            <person name="Jabbour D."/>
            <person name="Luo H."/>
            <person name="Baker S.E."/>
            <person name="Pisabarro A.G."/>
            <person name="Walton J.D."/>
            <person name="Blanchette R.A."/>
            <person name="Henrissat B."/>
            <person name="Martin F."/>
            <person name="Cullen D."/>
            <person name="Hibbett D.S."/>
            <person name="Grigoriev I.V."/>
        </authorList>
    </citation>
    <scope>NUCLEOTIDE SEQUENCE [LARGE SCALE GENOMIC DNA]</scope>
    <source>
        <strain evidence="3">CBS 339.88</strain>
    </source>
</reference>
<accession>A0A067SZ97</accession>
<evidence type="ECO:0000313" key="3">
    <source>
        <dbReference type="Proteomes" id="UP000027222"/>
    </source>
</evidence>
<evidence type="ECO:0000313" key="2">
    <source>
        <dbReference type="EMBL" id="KDR72088.1"/>
    </source>
</evidence>
<protein>
    <submittedName>
        <fullName evidence="2">Uncharacterized protein</fullName>
    </submittedName>
</protein>
<keyword evidence="1" id="KW-0472">Membrane</keyword>
<sequence length="190" mass="21672">MSIRRPKQVAHLRSPSPDSDAGYQPYWYCSPSPEAAYQPSNYVERLEPFSWIRYYVLAIALALFAGIAFDMGFPVLKAVLQELPIISLRAQYMAKGLFENISWNSLCDGRTQNERDIQIDKETIQQLVFEVAAQFKEEREYSIQIDKETMRQIIFEVAAAAAQFKEASESPEVPTYELNAKDGCELAEVD</sequence>
<keyword evidence="1" id="KW-1133">Transmembrane helix</keyword>
<name>A0A067SZ97_GALM3</name>
<keyword evidence="3" id="KW-1185">Reference proteome</keyword>